<evidence type="ECO:0000313" key="6">
    <source>
        <dbReference type="EMBL" id="MCK0198959.1"/>
    </source>
</evidence>
<reference evidence="6 7" key="1">
    <citation type="submission" date="2022-04" db="EMBL/GenBank/DDBJ databases">
        <authorList>
            <person name="Grouzdev D.S."/>
            <person name="Pantiukh K.S."/>
            <person name="Krutkina M.S."/>
        </authorList>
    </citation>
    <scope>NUCLEOTIDE SEQUENCE [LARGE SCALE GENOMIC DNA]</scope>
    <source>
        <strain evidence="6 7">6x-1</strain>
    </source>
</reference>
<dbReference type="Gene3D" id="3.40.50.10310">
    <property type="entry name" value="Creatininase"/>
    <property type="match status" value="1"/>
</dbReference>
<dbReference type="Proteomes" id="UP001203284">
    <property type="component" value="Unassembled WGS sequence"/>
</dbReference>
<evidence type="ECO:0000313" key="7">
    <source>
        <dbReference type="Proteomes" id="UP001203284"/>
    </source>
</evidence>
<comment type="similarity">
    <text evidence="5">Belongs to the creatininase superfamily.</text>
</comment>
<keyword evidence="3" id="KW-0378">Hydrolase</keyword>
<dbReference type="EMBL" id="JALKCH010000016">
    <property type="protein sequence ID" value="MCK0198959.1"/>
    <property type="molecule type" value="Genomic_DNA"/>
</dbReference>
<dbReference type="RefSeq" id="WP_247030860.1">
    <property type="nucleotide sequence ID" value="NZ_JALKCH010000016.1"/>
</dbReference>
<sequence length="275" mass="29603">MPPKRFWTELTWGDFAAGDTESWIAVLPVAAVEQHGPHLPVGVDVMIGQGYLDAVMPLLPADIPAVFLPLQAVGKSNEHIHFPGTLTLSAETVIRAWTEIGESVHRAGLRKIVLVNSHGGNVPILDIVARDLRARLGMLAVTISWHRFGYPDGLFTPRERQHGIHAGGIETSLMMAFRPNVVRGNAIDDFTPATLGMEQEFAFLRAGAPAGFGWMSQDIQPTGAMGDATEASVEKGEACAAYGARAFIALLDDVHRFDLRRLAPGPLGGREEGSA</sequence>
<evidence type="ECO:0000256" key="5">
    <source>
        <dbReference type="ARBA" id="ARBA00024029"/>
    </source>
</evidence>
<dbReference type="PANTHER" id="PTHR35005">
    <property type="entry name" value="3-DEHYDRO-SCYLLO-INOSOSE HYDROLASE"/>
    <property type="match status" value="1"/>
</dbReference>
<evidence type="ECO:0000256" key="4">
    <source>
        <dbReference type="ARBA" id="ARBA00022833"/>
    </source>
</evidence>
<evidence type="ECO:0000256" key="1">
    <source>
        <dbReference type="ARBA" id="ARBA00001947"/>
    </source>
</evidence>
<dbReference type="SUPFAM" id="SSF102215">
    <property type="entry name" value="Creatininase"/>
    <property type="match status" value="1"/>
</dbReference>
<gene>
    <name evidence="6" type="ORF">MWN34_18840</name>
</gene>
<dbReference type="PANTHER" id="PTHR35005:SF1">
    <property type="entry name" value="2-AMINO-5-FORMYLAMINO-6-RIBOSYLAMINOPYRIMIDIN-4(3H)-ONE 5'-MONOPHOSPHATE DEFORMYLASE"/>
    <property type="match status" value="1"/>
</dbReference>
<dbReference type="Pfam" id="PF02633">
    <property type="entry name" value="Creatininase"/>
    <property type="match status" value="1"/>
</dbReference>
<protein>
    <submittedName>
        <fullName evidence="6">Creatininase family protein</fullName>
    </submittedName>
</protein>
<comment type="caution">
    <text evidence="6">The sequence shown here is derived from an EMBL/GenBank/DDBJ whole genome shotgun (WGS) entry which is preliminary data.</text>
</comment>
<organism evidence="6 7">
    <name type="scientific">Ancylobacter crimeensis</name>
    <dbReference type="NCBI Taxonomy" id="2579147"/>
    <lineage>
        <taxon>Bacteria</taxon>
        <taxon>Pseudomonadati</taxon>
        <taxon>Pseudomonadota</taxon>
        <taxon>Alphaproteobacteria</taxon>
        <taxon>Hyphomicrobiales</taxon>
        <taxon>Xanthobacteraceae</taxon>
        <taxon>Ancylobacter</taxon>
    </lineage>
</organism>
<keyword evidence="7" id="KW-1185">Reference proteome</keyword>
<dbReference type="InterPro" id="IPR024087">
    <property type="entry name" value="Creatininase-like_sf"/>
</dbReference>
<evidence type="ECO:0000256" key="2">
    <source>
        <dbReference type="ARBA" id="ARBA00022723"/>
    </source>
</evidence>
<proteinExistence type="inferred from homology"/>
<keyword evidence="4" id="KW-0862">Zinc</keyword>
<dbReference type="InterPro" id="IPR003785">
    <property type="entry name" value="Creatininase/forma_Hydrolase"/>
</dbReference>
<comment type="cofactor">
    <cofactor evidence="1">
        <name>Zn(2+)</name>
        <dbReference type="ChEBI" id="CHEBI:29105"/>
    </cofactor>
</comment>
<keyword evidence="2" id="KW-0479">Metal-binding</keyword>
<accession>A0ABT0DG76</accession>
<evidence type="ECO:0000256" key="3">
    <source>
        <dbReference type="ARBA" id="ARBA00022801"/>
    </source>
</evidence>
<name>A0ABT0DG76_9HYPH</name>